<evidence type="ECO:0000256" key="1">
    <source>
        <dbReference type="ARBA" id="ARBA00004340"/>
    </source>
</evidence>
<keyword evidence="9" id="KW-1185">Reference proteome</keyword>
<evidence type="ECO:0000256" key="2">
    <source>
        <dbReference type="ARBA" id="ARBA00004613"/>
    </source>
</evidence>
<dbReference type="AlphaFoldDB" id="A0A225WJF0"/>
<evidence type="ECO:0000256" key="3">
    <source>
        <dbReference type="ARBA" id="ARBA00010400"/>
    </source>
</evidence>
<dbReference type="GO" id="GO:0043657">
    <property type="term" value="C:host cell"/>
    <property type="evidence" value="ECO:0007669"/>
    <property type="project" value="UniProtKB-SubCell"/>
</dbReference>
<evidence type="ECO:0000256" key="6">
    <source>
        <dbReference type="ARBA" id="ARBA00023026"/>
    </source>
</evidence>
<dbReference type="OrthoDB" id="101245at2759"/>
<comment type="caution">
    <text evidence="8">The sequence shown here is derived from an EMBL/GenBank/DDBJ whole genome shotgun (WGS) entry which is preliminary data.</text>
</comment>
<dbReference type="EMBL" id="NBNE01000682">
    <property type="protein sequence ID" value="OWZ17846.1"/>
    <property type="molecule type" value="Genomic_DNA"/>
</dbReference>
<proteinExistence type="inferred from homology"/>
<dbReference type="Proteomes" id="UP000198211">
    <property type="component" value="Unassembled WGS sequence"/>
</dbReference>
<name>A0A225WJF0_9STRA</name>
<evidence type="ECO:0000259" key="7">
    <source>
        <dbReference type="Pfam" id="PF22748"/>
    </source>
</evidence>
<protein>
    <recommendedName>
        <fullName evidence="7">RxLR effector PexRD54 WY domain-containing protein</fullName>
    </recommendedName>
</protein>
<accession>A0A225WJF0</accession>
<dbReference type="GO" id="GO:0005576">
    <property type="term" value="C:extracellular region"/>
    <property type="evidence" value="ECO:0007669"/>
    <property type="project" value="UniProtKB-SubCell"/>
</dbReference>
<keyword evidence="5" id="KW-0732">Signal</keyword>
<comment type="similarity">
    <text evidence="3">Belongs to the RxLR effector family.</text>
</comment>
<evidence type="ECO:0000313" key="9">
    <source>
        <dbReference type="Proteomes" id="UP000198211"/>
    </source>
</evidence>
<dbReference type="Pfam" id="PF22748">
    <property type="entry name" value="PexRD54_WY"/>
    <property type="match status" value="1"/>
</dbReference>
<gene>
    <name evidence="8" type="ORF">PHMEG_0008154</name>
</gene>
<sequence length="300" mass="34539">MVAKVKLKLTSDNQQATDKLFYGLNVDKVKSNLFENEKFHKWTTSVTKSYSENPLAGDMAMVVTLSARYGDETLASMLTAAKEVKSTKNVAEDMIKAQNLKWAQEGKSTEDVFKILKLDDLFDGPSASRWIGYVTKVSDEDPHKMLFLKLSKQYDDEELAKLIQRTKYSTDEIILVDNLETLLFRRWRNTKKSAEDVYKILRLQDDEATNLLSNPALNIWLEYVRVYVKFEDKYQFLIKKLAKHYDDKNLVNFLLATRKSENTVAIGALLLPKLPEYWLKQGKSSDEIATIWKLSNGGLR</sequence>
<evidence type="ECO:0000256" key="4">
    <source>
        <dbReference type="ARBA" id="ARBA00022525"/>
    </source>
</evidence>
<keyword evidence="6" id="KW-0843">Virulence</keyword>
<organism evidence="8 9">
    <name type="scientific">Phytophthora megakarya</name>
    <dbReference type="NCBI Taxonomy" id="4795"/>
    <lineage>
        <taxon>Eukaryota</taxon>
        <taxon>Sar</taxon>
        <taxon>Stramenopiles</taxon>
        <taxon>Oomycota</taxon>
        <taxon>Peronosporomycetes</taxon>
        <taxon>Peronosporales</taxon>
        <taxon>Peronosporaceae</taxon>
        <taxon>Phytophthora</taxon>
    </lineage>
</organism>
<evidence type="ECO:0000313" key="8">
    <source>
        <dbReference type="EMBL" id="OWZ17846.1"/>
    </source>
</evidence>
<comment type="subcellular location">
    <subcellularLocation>
        <location evidence="1">Host cell</location>
    </subcellularLocation>
    <subcellularLocation>
        <location evidence="2">Secreted</location>
    </subcellularLocation>
</comment>
<feature type="domain" description="RxLR effector PexRD54 WY" evidence="7">
    <location>
        <begin position="185"/>
        <end position="224"/>
    </location>
</feature>
<dbReference type="InterPro" id="IPR054463">
    <property type="entry name" value="PexRD54_WY"/>
</dbReference>
<evidence type="ECO:0000256" key="5">
    <source>
        <dbReference type="ARBA" id="ARBA00022729"/>
    </source>
</evidence>
<reference evidence="9" key="1">
    <citation type="submission" date="2017-03" db="EMBL/GenBank/DDBJ databases">
        <title>Phytopthora megakarya and P. palmivora, two closely related causual agents of cacao black pod achieved similar genome size and gene model numbers by different mechanisms.</title>
        <authorList>
            <person name="Ali S."/>
            <person name="Shao J."/>
            <person name="Larry D.J."/>
            <person name="Kronmiller B."/>
            <person name="Shen D."/>
            <person name="Strem M.D."/>
            <person name="Melnick R.L."/>
            <person name="Guiltinan M.J."/>
            <person name="Tyler B.M."/>
            <person name="Meinhardt L.W."/>
            <person name="Bailey B.A."/>
        </authorList>
    </citation>
    <scope>NUCLEOTIDE SEQUENCE [LARGE SCALE GENOMIC DNA]</scope>
    <source>
        <strain evidence="9">zdho120</strain>
    </source>
</reference>
<keyword evidence="4" id="KW-0964">Secreted</keyword>